<dbReference type="Proteomes" id="UP001396334">
    <property type="component" value="Unassembled WGS sequence"/>
</dbReference>
<organism evidence="1 2">
    <name type="scientific">Hibiscus sabdariffa</name>
    <name type="common">roselle</name>
    <dbReference type="NCBI Taxonomy" id="183260"/>
    <lineage>
        <taxon>Eukaryota</taxon>
        <taxon>Viridiplantae</taxon>
        <taxon>Streptophyta</taxon>
        <taxon>Embryophyta</taxon>
        <taxon>Tracheophyta</taxon>
        <taxon>Spermatophyta</taxon>
        <taxon>Magnoliopsida</taxon>
        <taxon>eudicotyledons</taxon>
        <taxon>Gunneridae</taxon>
        <taxon>Pentapetalae</taxon>
        <taxon>rosids</taxon>
        <taxon>malvids</taxon>
        <taxon>Malvales</taxon>
        <taxon>Malvaceae</taxon>
        <taxon>Malvoideae</taxon>
        <taxon>Hibiscus</taxon>
    </lineage>
</organism>
<protein>
    <submittedName>
        <fullName evidence="1">Uncharacterized protein</fullName>
    </submittedName>
</protein>
<dbReference type="EMBL" id="JBBPBN010000013">
    <property type="protein sequence ID" value="KAK9026734.1"/>
    <property type="molecule type" value="Genomic_DNA"/>
</dbReference>
<comment type="caution">
    <text evidence="1">The sequence shown here is derived from an EMBL/GenBank/DDBJ whole genome shotgun (WGS) entry which is preliminary data.</text>
</comment>
<dbReference type="Gene3D" id="3.60.10.10">
    <property type="entry name" value="Endonuclease/exonuclease/phosphatase"/>
    <property type="match status" value="1"/>
</dbReference>
<evidence type="ECO:0000313" key="1">
    <source>
        <dbReference type="EMBL" id="KAK9026734.1"/>
    </source>
</evidence>
<keyword evidence="2" id="KW-1185">Reference proteome</keyword>
<proteinExistence type="predicted"/>
<gene>
    <name evidence="1" type="ORF">V6N11_039568</name>
</gene>
<dbReference type="InterPro" id="IPR036691">
    <property type="entry name" value="Endo/exonu/phosph_ase_sf"/>
</dbReference>
<reference evidence="1 2" key="1">
    <citation type="journal article" date="2024" name="G3 (Bethesda)">
        <title>Genome assembly of Hibiscus sabdariffa L. provides insights into metabolisms of medicinal natural products.</title>
        <authorList>
            <person name="Kim T."/>
        </authorList>
    </citation>
    <scope>NUCLEOTIDE SEQUENCE [LARGE SCALE GENOMIC DNA]</scope>
    <source>
        <strain evidence="1">TK-2024</strain>
        <tissue evidence="1">Old leaves</tissue>
    </source>
</reference>
<evidence type="ECO:0000313" key="2">
    <source>
        <dbReference type="Proteomes" id="UP001396334"/>
    </source>
</evidence>
<name>A0ABR2SP47_9ROSI</name>
<accession>A0ABR2SP47</accession>
<dbReference type="PANTHER" id="PTHR33710">
    <property type="entry name" value="BNAC02G09200D PROTEIN"/>
    <property type="match status" value="1"/>
</dbReference>
<dbReference type="PANTHER" id="PTHR33710:SF79">
    <property type="entry name" value="OS06G0205337 PROTEIN"/>
    <property type="match status" value="1"/>
</dbReference>
<dbReference type="SUPFAM" id="SSF56219">
    <property type="entry name" value="DNase I-like"/>
    <property type="match status" value="1"/>
</dbReference>
<sequence>MKNLRNGQGDKWLVIRDSNIVISQDEKLGGLPFNPNDDNNYFDFIDSRGLIDMPISGGAFTWSNHRCDNEAILEKLDRVLCSPEWNILFPKAMAMLDIAIGSDHEEDCTSTVQGSWEPVSQPRNSHRFGSKLRRTNYTLIRWSKLKDRVKNRKKKELQRKIEYYQGKQLTRVELSDSEGT</sequence>